<dbReference type="EMBL" id="CP144751">
    <property type="protein sequence ID" value="WVZ84314.1"/>
    <property type="molecule type" value="Genomic_DNA"/>
</dbReference>
<accession>A0AAQ3U2G9</accession>
<protein>
    <submittedName>
        <fullName evidence="1">Uncharacterized protein</fullName>
    </submittedName>
</protein>
<organism evidence="1 2">
    <name type="scientific">Paspalum notatum var. saurae</name>
    <dbReference type="NCBI Taxonomy" id="547442"/>
    <lineage>
        <taxon>Eukaryota</taxon>
        <taxon>Viridiplantae</taxon>
        <taxon>Streptophyta</taxon>
        <taxon>Embryophyta</taxon>
        <taxon>Tracheophyta</taxon>
        <taxon>Spermatophyta</taxon>
        <taxon>Magnoliopsida</taxon>
        <taxon>Liliopsida</taxon>
        <taxon>Poales</taxon>
        <taxon>Poaceae</taxon>
        <taxon>PACMAD clade</taxon>
        <taxon>Panicoideae</taxon>
        <taxon>Andropogonodae</taxon>
        <taxon>Paspaleae</taxon>
        <taxon>Paspalinae</taxon>
        <taxon>Paspalum</taxon>
    </lineage>
</organism>
<name>A0AAQ3U2G9_PASNO</name>
<evidence type="ECO:0000313" key="1">
    <source>
        <dbReference type="EMBL" id="WVZ84314.1"/>
    </source>
</evidence>
<gene>
    <name evidence="1" type="ORF">U9M48_031361</name>
</gene>
<proteinExistence type="predicted"/>
<dbReference type="Proteomes" id="UP001341281">
    <property type="component" value="Chromosome 07"/>
</dbReference>
<dbReference type="AlphaFoldDB" id="A0AAQ3U2G9"/>
<keyword evidence="2" id="KW-1185">Reference proteome</keyword>
<evidence type="ECO:0000313" key="2">
    <source>
        <dbReference type="Proteomes" id="UP001341281"/>
    </source>
</evidence>
<reference evidence="1 2" key="1">
    <citation type="submission" date="2024-02" db="EMBL/GenBank/DDBJ databases">
        <title>High-quality chromosome-scale genome assembly of Pensacola bahiagrass (Paspalum notatum Flugge var. saurae).</title>
        <authorList>
            <person name="Vega J.M."/>
            <person name="Podio M."/>
            <person name="Orjuela J."/>
            <person name="Siena L.A."/>
            <person name="Pessino S.C."/>
            <person name="Combes M.C."/>
            <person name="Mariac C."/>
            <person name="Albertini E."/>
            <person name="Pupilli F."/>
            <person name="Ortiz J.P.A."/>
            <person name="Leblanc O."/>
        </authorList>
    </citation>
    <scope>NUCLEOTIDE SEQUENCE [LARGE SCALE GENOMIC DNA]</scope>
    <source>
        <strain evidence="1">R1</strain>
        <tissue evidence="1">Leaf</tissue>
    </source>
</reference>
<sequence length="88" mass="9731">MAAIQSMFQQQGLTFVMPEVRPPPIPPQWGMFAQMPFSPMAQRLGVQAFNPYQTPLLGSRQHGSEHKFVNNLFVSGGSGHNSNELGDM</sequence>